<evidence type="ECO:0000259" key="1">
    <source>
        <dbReference type="PROSITE" id="PS51186"/>
    </source>
</evidence>
<dbReference type="Gene3D" id="3.40.630.30">
    <property type="match status" value="1"/>
</dbReference>
<dbReference type="Proteomes" id="UP001437256">
    <property type="component" value="Unassembled WGS sequence"/>
</dbReference>
<feature type="domain" description="N-acetyltransferase" evidence="1">
    <location>
        <begin position="184"/>
        <end position="327"/>
    </location>
</feature>
<dbReference type="Pfam" id="PF13673">
    <property type="entry name" value="Acetyltransf_10"/>
    <property type="match status" value="1"/>
</dbReference>
<comment type="caution">
    <text evidence="2">The sequence shown here is derived from an EMBL/GenBank/DDBJ whole genome shotgun (WGS) entry which is preliminary data.</text>
</comment>
<reference evidence="2 3" key="1">
    <citation type="submission" date="2024-05" db="EMBL/GenBank/DDBJ databases">
        <title>A draft genome resource for the thread blight pathogen Marasmius tenuissimus strain MS-2.</title>
        <authorList>
            <person name="Yulfo-Soto G.E."/>
            <person name="Baruah I.K."/>
            <person name="Amoako-Attah I."/>
            <person name="Bukari Y."/>
            <person name="Meinhardt L.W."/>
            <person name="Bailey B.A."/>
            <person name="Cohen S.P."/>
        </authorList>
    </citation>
    <scope>NUCLEOTIDE SEQUENCE [LARGE SCALE GENOMIC DNA]</scope>
    <source>
        <strain evidence="2 3">MS-2</strain>
    </source>
</reference>
<protein>
    <recommendedName>
        <fullName evidence="1">N-acetyltransferase domain-containing protein</fullName>
    </recommendedName>
</protein>
<proteinExistence type="predicted"/>
<sequence length="336" mass="36749">MSQVCHYLHAEDFLSAAHAYLKDEEASANIVLAHAWSLRDSQRHDPVERVSQQDLIVPESTSHWISVSMPCVLEGRRGFSVKLVLSCVKGELGNYPIFLWVAPGASETEMASVVESATGKLASLVHPKRVFSVFGALAVVNTFARAWTMLTGYHTVQDPYYHALLGKCTTRSLSKTQDSLPVGDTIRVAGGADIDVAAVMCKEFSRTSHFPLSVEKAGAEARLLISRGQLFVYESKGTIAAVCAITRATEHVAAVTMVYTLPRFRNKGSAERLVHHATNETLRDGKKSTVVLYVGVLNSARKIYDRIGFMGLDARPGAVVEEVLELGFMGTEKGHW</sequence>
<dbReference type="EMBL" id="JBBXMP010000017">
    <property type="protein sequence ID" value="KAL0068577.1"/>
    <property type="molecule type" value="Genomic_DNA"/>
</dbReference>
<organism evidence="2 3">
    <name type="scientific">Marasmius tenuissimus</name>
    <dbReference type="NCBI Taxonomy" id="585030"/>
    <lineage>
        <taxon>Eukaryota</taxon>
        <taxon>Fungi</taxon>
        <taxon>Dikarya</taxon>
        <taxon>Basidiomycota</taxon>
        <taxon>Agaricomycotina</taxon>
        <taxon>Agaricomycetes</taxon>
        <taxon>Agaricomycetidae</taxon>
        <taxon>Agaricales</taxon>
        <taxon>Marasmiineae</taxon>
        <taxon>Marasmiaceae</taxon>
        <taxon>Marasmius</taxon>
    </lineage>
</organism>
<dbReference type="InterPro" id="IPR000182">
    <property type="entry name" value="GNAT_dom"/>
</dbReference>
<dbReference type="PROSITE" id="PS51186">
    <property type="entry name" value="GNAT"/>
    <property type="match status" value="1"/>
</dbReference>
<name>A0ABR3A7R1_9AGAR</name>
<evidence type="ECO:0000313" key="2">
    <source>
        <dbReference type="EMBL" id="KAL0068577.1"/>
    </source>
</evidence>
<evidence type="ECO:0000313" key="3">
    <source>
        <dbReference type="Proteomes" id="UP001437256"/>
    </source>
</evidence>
<keyword evidence="3" id="KW-1185">Reference proteome</keyword>
<dbReference type="SUPFAM" id="SSF55729">
    <property type="entry name" value="Acyl-CoA N-acyltransferases (Nat)"/>
    <property type="match status" value="1"/>
</dbReference>
<gene>
    <name evidence="2" type="ORF">AAF712_004292</name>
</gene>
<accession>A0ABR3A7R1</accession>
<dbReference type="InterPro" id="IPR016181">
    <property type="entry name" value="Acyl_CoA_acyltransferase"/>
</dbReference>